<keyword evidence="13" id="KW-1133">Transmembrane helix</keyword>
<dbReference type="GeneID" id="77811304"/>
<keyword evidence="6" id="KW-0256">Endoplasmic reticulum</keyword>
<comment type="subcellular location">
    <subcellularLocation>
        <location evidence="1">Endoplasmic reticulum membrane</location>
        <topology evidence="1">Peripheral membrane protein</topology>
    </subcellularLocation>
    <subcellularLocation>
        <location evidence="2">Preautophagosomal structure membrane</location>
        <topology evidence="2">Peripheral membrane protein</topology>
    </subcellularLocation>
</comment>
<keyword evidence="9 13" id="KW-0472">Membrane</keyword>
<dbReference type="InterPro" id="IPR026849">
    <property type="entry name" value="ATG2"/>
</dbReference>
<feature type="transmembrane region" description="Helical" evidence="13">
    <location>
        <begin position="12"/>
        <end position="37"/>
    </location>
</feature>
<evidence type="ECO:0000256" key="7">
    <source>
        <dbReference type="ARBA" id="ARBA00023006"/>
    </source>
</evidence>
<evidence type="ECO:0000256" key="8">
    <source>
        <dbReference type="ARBA" id="ARBA00023055"/>
    </source>
</evidence>
<accession>A0ABY7CMZ8</accession>
<dbReference type="PANTHER" id="PTHR13190">
    <property type="entry name" value="AUTOPHAGY-RELATED 2, ISOFORM A"/>
    <property type="match status" value="1"/>
</dbReference>
<dbReference type="RefSeq" id="XP_053021604.1">
    <property type="nucleotide sequence ID" value="XM_053170409.1"/>
</dbReference>
<evidence type="ECO:0000256" key="3">
    <source>
        <dbReference type="ARBA" id="ARBA00009714"/>
    </source>
</evidence>
<comment type="similarity">
    <text evidence="3">Belongs to the ATG2 family.</text>
</comment>
<dbReference type="Pfam" id="PF13329">
    <property type="entry name" value="ATG2_CAD"/>
    <property type="match status" value="1"/>
</dbReference>
<evidence type="ECO:0000256" key="13">
    <source>
        <dbReference type="SAM" id="Phobius"/>
    </source>
</evidence>
<reference evidence="14" key="1">
    <citation type="submission" date="2022-10" db="EMBL/GenBank/DDBJ databases">
        <title>Puccinia triticina Genome sequencing and assembly.</title>
        <authorList>
            <person name="Li C."/>
        </authorList>
    </citation>
    <scope>NUCLEOTIDE SEQUENCE</scope>
    <source>
        <strain evidence="14">Pt15</strain>
    </source>
</reference>
<sequence length="71" mass="7744">MYFPTSTWKKVLISGIAPVQSVVNLGTGIADLVLLPIEEMKKKDDRLSRGIQKGTSLFAKNTNLEVLKLGA</sequence>
<evidence type="ECO:0000256" key="2">
    <source>
        <dbReference type="ARBA" id="ARBA00004623"/>
    </source>
</evidence>
<evidence type="ECO:0000313" key="15">
    <source>
        <dbReference type="Proteomes" id="UP001164743"/>
    </source>
</evidence>
<evidence type="ECO:0000256" key="9">
    <source>
        <dbReference type="ARBA" id="ARBA00023136"/>
    </source>
</evidence>
<keyword evidence="8" id="KW-0445">Lipid transport</keyword>
<dbReference type="EMBL" id="CP110426">
    <property type="protein sequence ID" value="WAQ86049.1"/>
    <property type="molecule type" value="Genomic_DNA"/>
</dbReference>
<name>A0ABY7CMZ8_9BASI</name>
<organism evidence="14 15">
    <name type="scientific">Puccinia triticina</name>
    <dbReference type="NCBI Taxonomy" id="208348"/>
    <lineage>
        <taxon>Eukaryota</taxon>
        <taxon>Fungi</taxon>
        <taxon>Dikarya</taxon>
        <taxon>Basidiomycota</taxon>
        <taxon>Pucciniomycotina</taxon>
        <taxon>Pucciniomycetes</taxon>
        <taxon>Pucciniales</taxon>
        <taxon>Pucciniaceae</taxon>
        <taxon>Puccinia</taxon>
    </lineage>
</organism>
<keyword evidence="5" id="KW-0813">Transport</keyword>
<dbReference type="PANTHER" id="PTHR13190:SF1">
    <property type="entry name" value="AUTOPHAGY-RELATED 2, ISOFORM A"/>
    <property type="match status" value="1"/>
</dbReference>
<proteinExistence type="inferred from homology"/>
<evidence type="ECO:0000256" key="1">
    <source>
        <dbReference type="ARBA" id="ARBA00004406"/>
    </source>
</evidence>
<comment type="catalytic activity">
    <reaction evidence="12">
        <text>a 1,2-diacyl-sn-glycero-3-phosphocholine(in) = a 1,2-diacyl-sn-glycero-3-phosphocholine(out)</text>
        <dbReference type="Rhea" id="RHEA:38571"/>
        <dbReference type="ChEBI" id="CHEBI:57643"/>
    </reaction>
</comment>
<comment type="catalytic activity">
    <reaction evidence="10">
        <text>a 1,2-diacyl-sn-glycero-3-phospho-L-serine(in) = a 1,2-diacyl-sn-glycero-3-phospho-L-serine(out)</text>
        <dbReference type="Rhea" id="RHEA:38663"/>
        <dbReference type="ChEBI" id="CHEBI:57262"/>
    </reaction>
</comment>
<evidence type="ECO:0000256" key="12">
    <source>
        <dbReference type="ARBA" id="ARBA00024631"/>
    </source>
</evidence>
<keyword evidence="13" id="KW-0812">Transmembrane</keyword>
<comment type="catalytic activity">
    <reaction evidence="11">
        <text>a 1,2-diacyl-sn-glycero-3-phosphoethanolamine(in) = a 1,2-diacyl-sn-glycero-3-phosphoethanolamine(out)</text>
        <dbReference type="Rhea" id="RHEA:38895"/>
        <dbReference type="ChEBI" id="CHEBI:64612"/>
    </reaction>
</comment>
<keyword evidence="15" id="KW-1185">Reference proteome</keyword>
<keyword evidence="7" id="KW-0072">Autophagy</keyword>
<evidence type="ECO:0000256" key="10">
    <source>
        <dbReference type="ARBA" id="ARBA00024479"/>
    </source>
</evidence>
<evidence type="ECO:0000256" key="5">
    <source>
        <dbReference type="ARBA" id="ARBA00022448"/>
    </source>
</evidence>
<protein>
    <recommendedName>
        <fullName evidence="4">Autophagy-related protein 2</fullName>
    </recommendedName>
</protein>
<evidence type="ECO:0000256" key="6">
    <source>
        <dbReference type="ARBA" id="ARBA00022824"/>
    </source>
</evidence>
<evidence type="ECO:0000313" key="14">
    <source>
        <dbReference type="EMBL" id="WAQ86049.1"/>
    </source>
</evidence>
<evidence type="ECO:0000256" key="4">
    <source>
        <dbReference type="ARBA" id="ARBA00018070"/>
    </source>
</evidence>
<evidence type="ECO:0000256" key="11">
    <source>
        <dbReference type="ARBA" id="ARBA00024615"/>
    </source>
</evidence>
<dbReference type="Proteomes" id="UP001164743">
    <property type="component" value="Chromosome 6A"/>
</dbReference>
<gene>
    <name evidence="14" type="ORF">PtA15_6A679</name>
</gene>